<dbReference type="EMBL" id="KV429042">
    <property type="protein sequence ID" value="KZT72117.1"/>
    <property type="molecule type" value="Genomic_DNA"/>
</dbReference>
<dbReference type="Proteomes" id="UP000076727">
    <property type="component" value="Unassembled WGS sequence"/>
</dbReference>
<protein>
    <submittedName>
        <fullName evidence="1">Uncharacterized protein</fullName>
    </submittedName>
</protein>
<organism evidence="1 2">
    <name type="scientific">Daedalea quercina L-15889</name>
    <dbReference type="NCBI Taxonomy" id="1314783"/>
    <lineage>
        <taxon>Eukaryota</taxon>
        <taxon>Fungi</taxon>
        <taxon>Dikarya</taxon>
        <taxon>Basidiomycota</taxon>
        <taxon>Agaricomycotina</taxon>
        <taxon>Agaricomycetes</taxon>
        <taxon>Polyporales</taxon>
        <taxon>Fomitopsis</taxon>
    </lineage>
</organism>
<accession>A0A165SK65</accession>
<dbReference type="AlphaFoldDB" id="A0A165SK65"/>
<sequence>MPARTDDVRGGPSATTSSANRIALGISYSWTCTLTAPAFPDKPTQITYVRHRAYGPRRIHFAICPSMSSPDLATHDFGGGCPPPYRVRGRTMCRPCYPPSREARSYRT</sequence>
<reference evidence="1 2" key="1">
    <citation type="journal article" date="2016" name="Mol. Biol. Evol.">
        <title>Comparative Genomics of Early-Diverging Mushroom-Forming Fungi Provides Insights into the Origins of Lignocellulose Decay Capabilities.</title>
        <authorList>
            <person name="Nagy L.G."/>
            <person name="Riley R."/>
            <person name="Tritt A."/>
            <person name="Adam C."/>
            <person name="Daum C."/>
            <person name="Floudas D."/>
            <person name="Sun H."/>
            <person name="Yadav J.S."/>
            <person name="Pangilinan J."/>
            <person name="Larsson K.H."/>
            <person name="Matsuura K."/>
            <person name="Barry K."/>
            <person name="Labutti K."/>
            <person name="Kuo R."/>
            <person name="Ohm R.A."/>
            <person name="Bhattacharya S.S."/>
            <person name="Shirouzu T."/>
            <person name="Yoshinaga Y."/>
            <person name="Martin F.M."/>
            <person name="Grigoriev I.V."/>
            <person name="Hibbett D.S."/>
        </authorList>
    </citation>
    <scope>NUCLEOTIDE SEQUENCE [LARGE SCALE GENOMIC DNA]</scope>
    <source>
        <strain evidence="1 2">L-15889</strain>
    </source>
</reference>
<evidence type="ECO:0000313" key="1">
    <source>
        <dbReference type="EMBL" id="KZT72117.1"/>
    </source>
</evidence>
<gene>
    <name evidence="1" type="ORF">DAEQUDRAFT_723285</name>
</gene>
<keyword evidence="2" id="KW-1185">Reference proteome</keyword>
<evidence type="ECO:0000313" key="2">
    <source>
        <dbReference type="Proteomes" id="UP000076727"/>
    </source>
</evidence>
<proteinExistence type="predicted"/>
<name>A0A165SK65_9APHY</name>